<dbReference type="CDD" id="cd02021">
    <property type="entry name" value="GntK"/>
    <property type="match status" value="1"/>
</dbReference>
<reference evidence="10 11" key="1">
    <citation type="submission" date="2013-07" db="EMBL/GenBank/DDBJ databases">
        <title>The Genome Sequence of Cryptococcus heveanensis BCC8398.</title>
        <authorList>
            <consortium name="The Broad Institute Genome Sequencing Platform"/>
            <person name="Cuomo C."/>
            <person name="Litvintseva A."/>
            <person name="Chen Y."/>
            <person name="Heitman J."/>
            <person name="Sun S."/>
            <person name="Springer D."/>
            <person name="Dromer F."/>
            <person name="Young S.K."/>
            <person name="Zeng Q."/>
            <person name="Gargeya S."/>
            <person name="Fitzgerald M."/>
            <person name="Abouelleil A."/>
            <person name="Alvarado L."/>
            <person name="Berlin A.M."/>
            <person name="Chapman S.B."/>
            <person name="Dewar J."/>
            <person name="Goldberg J."/>
            <person name="Griggs A."/>
            <person name="Gujja S."/>
            <person name="Hansen M."/>
            <person name="Howarth C."/>
            <person name="Imamovic A."/>
            <person name="Larimer J."/>
            <person name="McCowan C."/>
            <person name="Murphy C."/>
            <person name="Pearson M."/>
            <person name="Priest M."/>
            <person name="Roberts A."/>
            <person name="Saif S."/>
            <person name="Shea T."/>
            <person name="Sykes S."/>
            <person name="Wortman J."/>
            <person name="Nusbaum C."/>
            <person name="Birren B."/>
        </authorList>
    </citation>
    <scope>NUCLEOTIDE SEQUENCE [LARGE SCALE GENOMIC DNA]</scope>
    <source>
        <strain evidence="10 11">BCC8398</strain>
    </source>
</reference>
<organism evidence="10 11">
    <name type="scientific">Kwoniella heveanensis BCC8398</name>
    <dbReference type="NCBI Taxonomy" id="1296120"/>
    <lineage>
        <taxon>Eukaryota</taxon>
        <taxon>Fungi</taxon>
        <taxon>Dikarya</taxon>
        <taxon>Basidiomycota</taxon>
        <taxon>Agaricomycotina</taxon>
        <taxon>Tremellomycetes</taxon>
        <taxon>Tremellales</taxon>
        <taxon>Cryptococcaceae</taxon>
        <taxon>Kwoniella</taxon>
    </lineage>
</organism>
<comment type="catalytic activity">
    <reaction evidence="9">
        <text>D-gluconate + ATP = 6-phospho-D-gluconate + ADP + H(+)</text>
        <dbReference type="Rhea" id="RHEA:19433"/>
        <dbReference type="ChEBI" id="CHEBI:15378"/>
        <dbReference type="ChEBI" id="CHEBI:18391"/>
        <dbReference type="ChEBI" id="CHEBI:30616"/>
        <dbReference type="ChEBI" id="CHEBI:58759"/>
        <dbReference type="ChEBI" id="CHEBI:456216"/>
        <dbReference type="EC" id="2.7.1.12"/>
    </reaction>
</comment>
<dbReference type="PANTHER" id="PTHR43442">
    <property type="entry name" value="GLUCONOKINASE-RELATED"/>
    <property type="match status" value="1"/>
</dbReference>
<sequence length="242" mass="26143">MSATTEFKPEAEDRPDLTVPLDEPNPVLIIVMGPASCGKSTVGSELAESLSIPFIDGDSLHPSSNIDKMSRGIPLTDEDRLPWLALIRSTAERKCKEEYEKCGGKFRGVAEGGIGRAGVVIACSALRKWYRDILRGQIEANPPSKDDLPPAHPTATSDLKVHHPATSALETYFVYCHGTPEVLEARIAARKGHFMGKQMLASQLATLEDPRGEDGVVTVEIDATPEEVGRTATEGVKKLVGR</sequence>
<dbReference type="GO" id="GO:0046316">
    <property type="term" value="F:gluconokinase activity"/>
    <property type="evidence" value="ECO:0007669"/>
    <property type="project" value="UniProtKB-EC"/>
</dbReference>
<dbReference type="InterPro" id="IPR027417">
    <property type="entry name" value="P-loop_NTPase"/>
</dbReference>
<comment type="similarity">
    <text evidence="2">Belongs to the gluconokinase GntK/GntV family.</text>
</comment>
<dbReference type="UniPathway" id="UPA00792"/>
<dbReference type="EMBL" id="KV700122">
    <property type="protein sequence ID" value="OCF37494.1"/>
    <property type="molecule type" value="Genomic_DNA"/>
</dbReference>
<evidence type="ECO:0000256" key="9">
    <source>
        <dbReference type="ARBA" id="ARBA00048090"/>
    </source>
</evidence>
<name>A0A1B9H2I7_9TREE</name>
<evidence type="ECO:0000256" key="6">
    <source>
        <dbReference type="ARBA" id="ARBA00022777"/>
    </source>
</evidence>
<dbReference type="STRING" id="1296120.A0A1B9H2I7"/>
<evidence type="ECO:0000256" key="4">
    <source>
        <dbReference type="ARBA" id="ARBA00022679"/>
    </source>
</evidence>
<proteinExistence type="inferred from homology"/>
<evidence type="ECO:0000313" key="11">
    <source>
        <dbReference type="Proteomes" id="UP000092666"/>
    </source>
</evidence>
<comment type="pathway">
    <text evidence="1">Carbohydrate acid metabolism; D-gluconate degradation.</text>
</comment>
<evidence type="ECO:0000256" key="1">
    <source>
        <dbReference type="ARBA" id="ARBA00004875"/>
    </source>
</evidence>
<keyword evidence="6 10" id="KW-0418">Kinase</keyword>
<evidence type="ECO:0000256" key="5">
    <source>
        <dbReference type="ARBA" id="ARBA00022741"/>
    </source>
</evidence>
<evidence type="ECO:0000256" key="7">
    <source>
        <dbReference type="ARBA" id="ARBA00022840"/>
    </source>
</evidence>
<accession>A0A1B9H2I7</accession>
<dbReference type="Pfam" id="PF01202">
    <property type="entry name" value="SKI"/>
    <property type="match status" value="1"/>
</dbReference>
<dbReference type="PANTHER" id="PTHR43442:SF3">
    <property type="entry name" value="GLUCONOKINASE-RELATED"/>
    <property type="match status" value="1"/>
</dbReference>
<evidence type="ECO:0000256" key="3">
    <source>
        <dbReference type="ARBA" id="ARBA00012054"/>
    </source>
</evidence>
<dbReference type="AlphaFoldDB" id="A0A1B9H2I7"/>
<keyword evidence="7" id="KW-0067">ATP-binding</keyword>
<keyword evidence="5" id="KW-0547">Nucleotide-binding</keyword>
<dbReference type="SUPFAM" id="SSF52540">
    <property type="entry name" value="P-loop containing nucleoside triphosphate hydrolases"/>
    <property type="match status" value="1"/>
</dbReference>
<evidence type="ECO:0000256" key="2">
    <source>
        <dbReference type="ARBA" id="ARBA00008420"/>
    </source>
</evidence>
<dbReference type="GO" id="GO:0005975">
    <property type="term" value="P:carbohydrate metabolic process"/>
    <property type="evidence" value="ECO:0007669"/>
    <property type="project" value="InterPro"/>
</dbReference>
<dbReference type="GO" id="GO:0005524">
    <property type="term" value="F:ATP binding"/>
    <property type="evidence" value="ECO:0007669"/>
    <property type="project" value="UniProtKB-KW"/>
</dbReference>
<dbReference type="EC" id="2.7.1.12" evidence="3"/>
<keyword evidence="11" id="KW-1185">Reference proteome</keyword>
<dbReference type="InterPro" id="IPR031322">
    <property type="entry name" value="Shikimate/glucono_kinase"/>
</dbReference>
<dbReference type="InterPro" id="IPR006001">
    <property type="entry name" value="Therm_gnt_kin"/>
</dbReference>
<dbReference type="OrthoDB" id="275177at2759"/>
<dbReference type="Proteomes" id="UP000092666">
    <property type="component" value="Unassembled WGS sequence"/>
</dbReference>
<keyword evidence="4" id="KW-0808">Transferase</keyword>
<evidence type="ECO:0000256" key="8">
    <source>
        <dbReference type="ARBA" id="ARBA00029835"/>
    </source>
</evidence>
<evidence type="ECO:0000313" key="10">
    <source>
        <dbReference type="EMBL" id="OCF37494.1"/>
    </source>
</evidence>
<reference evidence="11" key="2">
    <citation type="submission" date="2013-12" db="EMBL/GenBank/DDBJ databases">
        <title>Evolution of pathogenesis and genome organization in the Tremellales.</title>
        <authorList>
            <person name="Cuomo C."/>
            <person name="Litvintseva A."/>
            <person name="Heitman J."/>
            <person name="Chen Y."/>
            <person name="Sun S."/>
            <person name="Springer D."/>
            <person name="Dromer F."/>
            <person name="Young S."/>
            <person name="Zeng Q."/>
            <person name="Chapman S."/>
            <person name="Gujja S."/>
            <person name="Saif S."/>
            <person name="Birren B."/>
        </authorList>
    </citation>
    <scope>NUCLEOTIDE SEQUENCE [LARGE SCALE GENOMIC DNA]</scope>
    <source>
        <strain evidence="11">BCC8398</strain>
    </source>
</reference>
<protein>
    <recommendedName>
        <fullName evidence="3">gluconokinase</fullName>
        <ecNumber evidence="3">2.7.1.12</ecNumber>
    </recommendedName>
    <alternativeName>
        <fullName evidence="8">Gluconate kinase</fullName>
    </alternativeName>
</protein>
<dbReference type="GO" id="GO:0005737">
    <property type="term" value="C:cytoplasm"/>
    <property type="evidence" value="ECO:0007669"/>
    <property type="project" value="TreeGrafter"/>
</dbReference>
<dbReference type="Gene3D" id="3.40.50.300">
    <property type="entry name" value="P-loop containing nucleotide triphosphate hydrolases"/>
    <property type="match status" value="1"/>
</dbReference>
<gene>
    <name evidence="10" type="ORF">I316_00618</name>
</gene>